<feature type="domain" description="Transglutaminase-like" evidence="1">
    <location>
        <begin position="220"/>
        <end position="295"/>
    </location>
</feature>
<dbReference type="InterPro" id="IPR038765">
    <property type="entry name" value="Papain-like_cys_pep_sf"/>
</dbReference>
<gene>
    <name evidence="2" type="ORF">SYN_00833</name>
</gene>
<dbReference type="STRING" id="56780.SYN_00833"/>
<dbReference type="InParanoid" id="Q2LVN3"/>
<dbReference type="eggNOG" id="COG1305">
    <property type="taxonomic scope" value="Bacteria"/>
</dbReference>
<dbReference type="HOGENOM" id="CLU_497748_0_0_7"/>
<dbReference type="Gene3D" id="3.10.620.30">
    <property type="match status" value="1"/>
</dbReference>
<evidence type="ECO:0000313" key="2">
    <source>
        <dbReference type="EMBL" id="ABC78139.1"/>
    </source>
</evidence>
<name>Q2LVN3_SYNAS</name>
<keyword evidence="3" id="KW-1185">Reference proteome</keyword>
<evidence type="ECO:0000313" key="3">
    <source>
        <dbReference type="Proteomes" id="UP000001933"/>
    </source>
</evidence>
<evidence type="ECO:0000259" key="1">
    <source>
        <dbReference type="SMART" id="SM00460"/>
    </source>
</evidence>
<proteinExistence type="predicted"/>
<dbReference type="SMART" id="SM00460">
    <property type="entry name" value="TGc"/>
    <property type="match status" value="1"/>
</dbReference>
<dbReference type="PANTHER" id="PTHR33490">
    <property type="entry name" value="BLR5614 PROTEIN-RELATED"/>
    <property type="match status" value="1"/>
</dbReference>
<accession>Q2LVN3</accession>
<dbReference type="PANTHER" id="PTHR33490:SF3">
    <property type="entry name" value="CONSERVED INTEGRAL MEMBRANE PROTEIN"/>
    <property type="match status" value="1"/>
</dbReference>
<dbReference type="SUPFAM" id="SSF54001">
    <property type="entry name" value="Cysteine proteinases"/>
    <property type="match status" value="1"/>
</dbReference>
<protein>
    <submittedName>
        <fullName evidence="2">Transglutaminase-like superfamily member</fullName>
    </submittedName>
</protein>
<dbReference type="Pfam" id="PF01841">
    <property type="entry name" value="Transglut_core"/>
    <property type="match status" value="1"/>
</dbReference>
<dbReference type="EMBL" id="CP000252">
    <property type="protein sequence ID" value="ABC78139.1"/>
    <property type="molecule type" value="Genomic_DNA"/>
</dbReference>
<dbReference type="KEGG" id="sat:SYN_00833"/>
<dbReference type="InterPro" id="IPR002931">
    <property type="entry name" value="Transglutaminase-like"/>
</dbReference>
<dbReference type="AlphaFoldDB" id="Q2LVN3"/>
<organism evidence="2 3">
    <name type="scientific">Syntrophus aciditrophicus (strain SB)</name>
    <dbReference type="NCBI Taxonomy" id="56780"/>
    <lineage>
        <taxon>Bacteria</taxon>
        <taxon>Pseudomonadati</taxon>
        <taxon>Thermodesulfobacteriota</taxon>
        <taxon>Syntrophia</taxon>
        <taxon>Syntrophales</taxon>
        <taxon>Syntrophaceae</taxon>
        <taxon>Syntrophus</taxon>
    </lineage>
</organism>
<dbReference type="Proteomes" id="UP000001933">
    <property type="component" value="Chromosome"/>
</dbReference>
<sequence>MATSFQQPGRTKVKDMEMIKRTVLSALPALGILLIFALSARAENYTVTGDMSSRIHYELQHSITVGDDIKQLMLSFVLPQNFQSSTYRQVVRNADLAFAPEPQEKKRHKDSRGNDIIVATWNSAPPLITARLTFQATNSTRLQKQETRSPFPLPPPPIEIAPYLKATAQIQSESSEIRNLSLELTRNVKTEFDAVQRVMSWVVDHVRYVNPPPRYDALFTLESGRGNCQNFSHLSAALLRAVGIPVRIVNGVTLNQPFDIALQKGTLTFKMGQGRHSWIEIWFPDQGWIPYDPQNTQLFVSNRFVRIEVGVDNNETKNDGLLRWFRGRNATVSPKLQETIGASLSSDSVAVKGSRQSYGPRNLLLTPEVRAEFKPVEIKPSPPPPVIPEEKKKELRYDVPFLFGNLEFPGNVDFAFPRETMAAGKNAFEMTRNFLVETAEYVTTQVTQYAQVFVLNKPVRLERVGLALHRFGGDGWLWVDIHEDKDGKPGRLISASAIVNAEDLSLNPGYRWADFSFSVSQPVLMPGRYWIALGFTGSPIVNWFFTYGKPVGPVDGTRYKGIFQEDWSGALNYEFNYRIGGLTSNQET</sequence>
<reference evidence="2 3" key="1">
    <citation type="journal article" date="2007" name="Proc. Natl. Acad. Sci. U.S.A.">
        <title>The genome of Syntrophus aciditrophicus: life at the thermodynamic limit of microbial growth.</title>
        <authorList>
            <person name="McInerney M.J."/>
            <person name="Rohlin L."/>
            <person name="Mouttaki H."/>
            <person name="Kim U."/>
            <person name="Krupp R.S."/>
            <person name="Rios-Hernandez L."/>
            <person name="Sieber J."/>
            <person name="Struchtemeyer C.G."/>
            <person name="Bhattacharyya A."/>
            <person name="Campbell J.W."/>
            <person name="Gunsalus R.P."/>
        </authorList>
    </citation>
    <scope>NUCLEOTIDE SEQUENCE [LARGE SCALE GENOMIC DNA]</scope>
    <source>
        <strain evidence="2 3">SB</strain>
    </source>
</reference>